<accession>A0AAE0S5G2</accession>
<name>A0AAE0S5G2_9BIVA</name>
<comment type="caution">
    <text evidence="1">The sequence shown here is derived from an EMBL/GenBank/DDBJ whole genome shotgun (WGS) entry which is preliminary data.</text>
</comment>
<reference evidence="1" key="3">
    <citation type="submission" date="2023-05" db="EMBL/GenBank/DDBJ databases">
        <authorList>
            <person name="Smith C.H."/>
        </authorList>
    </citation>
    <scope>NUCLEOTIDE SEQUENCE</scope>
    <source>
        <strain evidence="1">CHS0354</strain>
        <tissue evidence="1">Mantle</tissue>
    </source>
</reference>
<dbReference type="EMBL" id="JAEAOA010002152">
    <property type="protein sequence ID" value="KAK3585573.1"/>
    <property type="molecule type" value="Genomic_DNA"/>
</dbReference>
<protein>
    <submittedName>
        <fullName evidence="1">Uncharacterized protein</fullName>
    </submittedName>
</protein>
<keyword evidence="2" id="KW-1185">Reference proteome</keyword>
<dbReference type="SUPFAM" id="SSF51092">
    <property type="entry name" value="Vitelline membrane outer protein-I (VMO-I)"/>
    <property type="match status" value="1"/>
</dbReference>
<evidence type="ECO:0000313" key="2">
    <source>
        <dbReference type="Proteomes" id="UP001195483"/>
    </source>
</evidence>
<dbReference type="InterPro" id="IPR036706">
    <property type="entry name" value="VOMI_sf"/>
</dbReference>
<dbReference type="InterPro" id="IPR005515">
    <property type="entry name" value="VOMI"/>
</dbReference>
<sequence length="123" mass="13789">MFGDDTALNAIRLSCTTQKGQFVKELITAEGPWGDWYNWGYCSNDSKAFAFLIAFDLKVELNQGDSHHNSLSSENLESHVDLSNNVDPRDLHDIAQSGEGLVRNINLVKNIDQGTYTMVFESF</sequence>
<organism evidence="1 2">
    <name type="scientific">Potamilus streckersoni</name>
    <dbReference type="NCBI Taxonomy" id="2493646"/>
    <lineage>
        <taxon>Eukaryota</taxon>
        <taxon>Metazoa</taxon>
        <taxon>Spiralia</taxon>
        <taxon>Lophotrochozoa</taxon>
        <taxon>Mollusca</taxon>
        <taxon>Bivalvia</taxon>
        <taxon>Autobranchia</taxon>
        <taxon>Heteroconchia</taxon>
        <taxon>Palaeoheterodonta</taxon>
        <taxon>Unionida</taxon>
        <taxon>Unionoidea</taxon>
        <taxon>Unionidae</taxon>
        <taxon>Ambleminae</taxon>
        <taxon>Lampsilini</taxon>
        <taxon>Potamilus</taxon>
    </lineage>
</organism>
<gene>
    <name evidence="1" type="ORF">CHS0354_036760</name>
</gene>
<dbReference type="Gene3D" id="2.100.10.20">
    <property type="entry name" value="Vitelline membrane outer layer protein I (VOMI)"/>
    <property type="match status" value="1"/>
</dbReference>
<reference evidence="1" key="2">
    <citation type="journal article" date="2021" name="Genome Biol. Evol.">
        <title>Developing a high-quality reference genome for a parasitic bivalve with doubly uniparental inheritance (Bivalvia: Unionida).</title>
        <authorList>
            <person name="Smith C.H."/>
        </authorList>
    </citation>
    <scope>NUCLEOTIDE SEQUENCE</scope>
    <source>
        <strain evidence="1">CHS0354</strain>
        <tissue evidence="1">Mantle</tissue>
    </source>
</reference>
<reference evidence="1" key="1">
    <citation type="journal article" date="2021" name="Genome Biol. Evol.">
        <title>A High-Quality Reference Genome for a Parasitic Bivalve with Doubly Uniparental Inheritance (Bivalvia: Unionida).</title>
        <authorList>
            <person name="Smith C.H."/>
        </authorList>
    </citation>
    <scope>NUCLEOTIDE SEQUENCE</scope>
    <source>
        <strain evidence="1">CHS0354</strain>
    </source>
</reference>
<dbReference type="Proteomes" id="UP001195483">
    <property type="component" value="Unassembled WGS sequence"/>
</dbReference>
<dbReference type="AlphaFoldDB" id="A0AAE0S5G2"/>
<dbReference type="Pfam" id="PF03762">
    <property type="entry name" value="VOMI"/>
    <property type="match status" value="1"/>
</dbReference>
<proteinExistence type="predicted"/>
<evidence type="ECO:0000313" key="1">
    <source>
        <dbReference type="EMBL" id="KAK3585573.1"/>
    </source>
</evidence>